<dbReference type="SMART" id="SM00710">
    <property type="entry name" value="PbH1"/>
    <property type="match status" value="6"/>
</dbReference>
<dbReference type="Proteomes" id="UP000188604">
    <property type="component" value="Chromosome"/>
</dbReference>
<dbReference type="InterPro" id="IPR006626">
    <property type="entry name" value="PbH1"/>
</dbReference>
<dbReference type="SUPFAM" id="SSF51126">
    <property type="entry name" value="Pectin lyase-like"/>
    <property type="match status" value="1"/>
</dbReference>
<dbReference type="AlphaFoldDB" id="A0A1U9KSZ6"/>
<evidence type="ECO:0000313" key="2">
    <source>
        <dbReference type="Proteomes" id="UP000188604"/>
    </source>
</evidence>
<proteinExistence type="predicted"/>
<dbReference type="STRING" id="320497.A0U93_14590"/>
<dbReference type="InterPro" id="IPR011050">
    <property type="entry name" value="Pectin_lyase_fold/virulence"/>
</dbReference>
<dbReference type="RefSeq" id="WP_077807998.1">
    <property type="nucleotide sequence ID" value="NZ_BJXS01000001.1"/>
</dbReference>
<protein>
    <submittedName>
        <fullName evidence="1">Uncharacterized protein</fullName>
    </submittedName>
</protein>
<keyword evidence="2" id="KW-1185">Reference proteome</keyword>
<gene>
    <name evidence="1" type="ORF">A0U93_14590</name>
</gene>
<dbReference type="Gene3D" id="2.160.20.10">
    <property type="entry name" value="Single-stranded right-handed beta-helix, Pectin lyase-like"/>
    <property type="match status" value="1"/>
</dbReference>
<evidence type="ECO:0000313" key="1">
    <source>
        <dbReference type="EMBL" id="AQS88941.1"/>
    </source>
</evidence>
<dbReference type="InterPro" id="IPR012334">
    <property type="entry name" value="Pectin_lyas_fold"/>
</dbReference>
<sequence>MRHRLALICLATMLLADVGLAQAADIDVHSVGAACDGRHDDQPAFQSALDRLSADGGELVFSGTCRIDRPLIVHDTNMQSITIDGRGGTLLSHGNDILHFSLPADTHTSPTVALRDIRLKNDSGHLAGSAIVLDNAAVTGTSAGFQSPTIRDVIIDGFLRGIVLHDVGSALVSHVTITDVGNPQSEAIRIEGSSSKRNHWANNNFFENVTVVGGYGFHLVGAIQGVNITNSKVMLGTYGVKDDNDDSTEGVQITASYFEGHDGGIVLRNYSLVQFNGNSFDSTPNGLARDWHAIAIGDESANIYPMGIQIIGNQVSGFGQTTSPPFQIAAGQAVVSGNMAIGLADHDRACMRLATPENAKNDAIVLSGNDCWAAHGYDIRPGSHIIGDSNAWTGPHHDTLIRFPPPPLP</sequence>
<name>A0A1U9KSZ6_9PROT</name>
<dbReference type="KEGG" id="nch:A0U93_14590"/>
<reference evidence="1 2" key="1">
    <citation type="submission" date="2016-03" db="EMBL/GenBank/DDBJ databases">
        <title>Acetic acid bacteria sequencing.</title>
        <authorList>
            <person name="Brandt J."/>
            <person name="Jakob F."/>
            <person name="Vogel R.F."/>
        </authorList>
    </citation>
    <scope>NUCLEOTIDE SEQUENCE [LARGE SCALE GENOMIC DNA]</scope>
    <source>
        <strain evidence="1 2">NBRC 101099</strain>
    </source>
</reference>
<dbReference type="EMBL" id="CP014691">
    <property type="protein sequence ID" value="AQS88941.1"/>
    <property type="molecule type" value="Genomic_DNA"/>
</dbReference>
<accession>A0A1U9KSZ6</accession>
<dbReference type="OrthoDB" id="7262390at2"/>
<organism evidence="1 2">
    <name type="scientific">Neoasaia chiangmaiensis</name>
    <dbReference type="NCBI Taxonomy" id="320497"/>
    <lineage>
        <taxon>Bacteria</taxon>
        <taxon>Pseudomonadati</taxon>
        <taxon>Pseudomonadota</taxon>
        <taxon>Alphaproteobacteria</taxon>
        <taxon>Acetobacterales</taxon>
        <taxon>Acetobacteraceae</taxon>
        <taxon>Neoasaia</taxon>
    </lineage>
</organism>